<gene>
    <name evidence="5" type="ORF">KVT40_009377</name>
</gene>
<dbReference type="EMBL" id="JAESVG020000012">
    <property type="protein sequence ID" value="KAG8622866.1"/>
    <property type="molecule type" value="Genomic_DNA"/>
</dbReference>
<keyword evidence="6" id="KW-1185">Reference proteome</keyword>
<dbReference type="Gene3D" id="3.40.50.1820">
    <property type="entry name" value="alpha/beta hydrolase"/>
    <property type="match status" value="1"/>
</dbReference>
<dbReference type="Proteomes" id="UP000809789">
    <property type="component" value="Unassembled WGS sequence"/>
</dbReference>
<feature type="chain" id="PRO_5035487219" description="Carboxylic ester hydrolase" evidence="3">
    <location>
        <begin position="19"/>
        <end position="536"/>
    </location>
</feature>
<dbReference type="InterPro" id="IPR029058">
    <property type="entry name" value="AB_hydrolase_fold"/>
</dbReference>
<dbReference type="InterPro" id="IPR050309">
    <property type="entry name" value="Type-B_Carboxylest/Lipase"/>
</dbReference>
<keyword evidence="3" id="KW-0732">Signal</keyword>
<name>A0A8K0KVQ0_9PEZI</name>
<keyword evidence="2 3" id="KW-0378">Hydrolase</keyword>
<comment type="caution">
    <text evidence="5">The sequence shown here is derived from an EMBL/GenBank/DDBJ whole genome shotgun (WGS) entry which is preliminary data.</text>
</comment>
<dbReference type="InterPro" id="IPR002018">
    <property type="entry name" value="CarbesteraseB"/>
</dbReference>
<dbReference type="PANTHER" id="PTHR11559">
    <property type="entry name" value="CARBOXYLESTERASE"/>
    <property type="match status" value="1"/>
</dbReference>
<proteinExistence type="inferred from homology"/>
<dbReference type="EC" id="3.1.1.-" evidence="3"/>
<sequence length="536" mass="58106">MKFSRILSFLAVAGSSLAIDEVVNVDYTSYRGTTFSNGITQWVGMRYAAPPLGPLRFAAPQDPEPVEGIQDANRQGPICLGTGQQLPTNQSSEDCLYIAVYSPSNATTSSNLPVFLYFQGGGFNTNSDPNLNGSGIIRAGELQMVFVTLNYRVGPWGFLSGEEITTRASNNNGLKDQRKALEWVQKYICRFGGNPNHVVIGGGSAGGASVTLQLAAYNGSVGNLFHGTAASAQSFGRILTIPESQYQYDNLVIRTGCLTSNDTLTCLRSLNSTFLQSVNINTAAGGAPGPPLYMYSPVLDNDFLTSYTLSGAFASNRFPALPAIYGDSTNEGTVFAPRSTANKSDSATFLKNQYPTITLSQLRTIDALYPRAEQFNNSGAYWRQLSNAYGEMRYICPGIFISRQYAARDQARNWNYRWNVIDPAANASGVGVAHTVEVNAIFGPDNVSGTPPASYEAGGINAEIGRVIQRFWANFIRNLDPNVGGGVGGVEWENWTIGQEGERRLLFQTEGAGMEGIGEQRGRCDEVLKYRDVLRQ</sequence>
<comment type="similarity">
    <text evidence="1 3">Belongs to the type-B carboxylesterase/lipase family.</text>
</comment>
<feature type="signal peptide" evidence="3">
    <location>
        <begin position="1"/>
        <end position="18"/>
    </location>
</feature>
<evidence type="ECO:0000256" key="2">
    <source>
        <dbReference type="ARBA" id="ARBA00022801"/>
    </source>
</evidence>
<evidence type="ECO:0000313" key="6">
    <source>
        <dbReference type="Proteomes" id="UP000809789"/>
    </source>
</evidence>
<reference evidence="5" key="1">
    <citation type="submission" date="2021-07" db="EMBL/GenBank/DDBJ databases">
        <title>Elsinoe batatas strain:CRI-CJ2 Genome sequencing and assembly.</title>
        <authorList>
            <person name="Huang L."/>
        </authorList>
    </citation>
    <scope>NUCLEOTIDE SEQUENCE</scope>
    <source>
        <strain evidence="5">CRI-CJ2</strain>
    </source>
</reference>
<evidence type="ECO:0000256" key="3">
    <source>
        <dbReference type="RuleBase" id="RU361235"/>
    </source>
</evidence>
<dbReference type="AlphaFoldDB" id="A0A8K0KVQ0"/>
<protein>
    <recommendedName>
        <fullName evidence="3">Carboxylic ester hydrolase</fullName>
        <ecNumber evidence="3">3.1.1.-</ecNumber>
    </recommendedName>
</protein>
<evidence type="ECO:0000256" key="1">
    <source>
        <dbReference type="ARBA" id="ARBA00005964"/>
    </source>
</evidence>
<organism evidence="5 6">
    <name type="scientific">Elsinoe batatas</name>
    <dbReference type="NCBI Taxonomy" id="2601811"/>
    <lineage>
        <taxon>Eukaryota</taxon>
        <taxon>Fungi</taxon>
        <taxon>Dikarya</taxon>
        <taxon>Ascomycota</taxon>
        <taxon>Pezizomycotina</taxon>
        <taxon>Dothideomycetes</taxon>
        <taxon>Dothideomycetidae</taxon>
        <taxon>Myriangiales</taxon>
        <taxon>Elsinoaceae</taxon>
        <taxon>Elsinoe</taxon>
    </lineage>
</organism>
<dbReference type="GO" id="GO:0016787">
    <property type="term" value="F:hydrolase activity"/>
    <property type="evidence" value="ECO:0007669"/>
    <property type="project" value="UniProtKB-KW"/>
</dbReference>
<evidence type="ECO:0000259" key="4">
    <source>
        <dbReference type="Pfam" id="PF00135"/>
    </source>
</evidence>
<dbReference type="InterPro" id="IPR019826">
    <property type="entry name" value="Carboxylesterase_B_AS"/>
</dbReference>
<accession>A0A8K0KVQ0</accession>
<evidence type="ECO:0000313" key="5">
    <source>
        <dbReference type="EMBL" id="KAG8622866.1"/>
    </source>
</evidence>
<dbReference type="OrthoDB" id="408631at2759"/>
<dbReference type="SUPFAM" id="SSF53474">
    <property type="entry name" value="alpha/beta-Hydrolases"/>
    <property type="match status" value="1"/>
</dbReference>
<dbReference type="PROSITE" id="PS00122">
    <property type="entry name" value="CARBOXYLESTERASE_B_1"/>
    <property type="match status" value="1"/>
</dbReference>
<feature type="domain" description="Carboxylesterase type B" evidence="4">
    <location>
        <begin position="22"/>
        <end position="495"/>
    </location>
</feature>
<dbReference type="Pfam" id="PF00135">
    <property type="entry name" value="COesterase"/>
    <property type="match status" value="1"/>
</dbReference>